<evidence type="ECO:0000313" key="4">
    <source>
        <dbReference type="Proteomes" id="UP001567538"/>
    </source>
</evidence>
<feature type="compositionally biased region" description="Basic and acidic residues" evidence="2">
    <location>
        <begin position="378"/>
        <end position="388"/>
    </location>
</feature>
<protein>
    <submittedName>
        <fullName evidence="3">Uncharacterized protein</fullName>
    </submittedName>
</protein>
<feature type="region of interest" description="Disordered" evidence="2">
    <location>
        <begin position="157"/>
        <end position="273"/>
    </location>
</feature>
<keyword evidence="1" id="KW-0175">Coiled coil</keyword>
<accession>A0ABD1I748</accession>
<sequence>MTEAEIYNNFYEEMTPESKDLVNSSSGVDFSRLRVSEAKRIISRLIDAKKAYDNPRTTILNCGSVNAATEQSDDKMEARIDKLEKAILSALEKTKQPTPVEKNQAPTDQEGAYPYYGPPAEMEYLAQVNTAGSWNPNGSWNPGKQRDAPRRDHLNFRWSDANQSPPPQWPTNFPQPQEGQSNWSSRNQEGPNNWGSINQGSSYVPPHQRGFEGGNANPQIGQQGGQGPSGHYSQNQGPGGNFHPLQGSSGHYNQNQGPGYSHQGSGSNQPYPKQQQKYIDDLVGDLLNLQQYLQNNMQANNDVVHKLQDSHQEQKVAMDMLAKQLSQIATSINEMRGNDGRIPATVNIPGKENISQIILRSGRAYEGTTMKAENGESSLKEGGEDKLIKQTGRAVQKDEIQRGDLGKPLPKMADPFFLDPEPEVATEEKKKEKKKSFPESSGSGVQQTKPFHIEEEQERRRKIQWTSWRSLAN</sequence>
<feature type="compositionally biased region" description="Basic and acidic residues" evidence="2">
    <location>
        <begin position="395"/>
        <end position="405"/>
    </location>
</feature>
<evidence type="ECO:0000256" key="2">
    <source>
        <dbReference type="SAM" id="MobiDB-lite"/>
    </source>
</evidence>
<feature type="compositionally biased region" description="Polar residues" evidence="2">
    <location>
        <begin position="438"/>
        <end position="449"/>
    </location>
</feature>
<dbReference type="EMBL" id="JBEAFC010000003">
    <property type="protein sequence ID" value="KAL1564555.1"/>
    <property type="molecule type" value="Genomic_DNA"/>
</dbReference>
<keyword evidence="4" id="KW-1185">Reference proteome</keyword>
<feature type="compositionally biased region" description="Polar residues" evidence="2">
    <location>
        <begin position="464"/>
        <end position="473"/>
    </location>
</feature>
<name>A0ABD1I748_SALDI</name>
<dbReference type="AlphaFoldDB" id="A0ABD1I748"/>
<reference evidence="3 4" key="1">
    <citation type="submission" date="2024-06" db="EMBL/GenBank/DDBJ databases">
        <title>A chromosome level genome sequence of Diviner's sage (Salvia divinorum).</title>
        <authorList>
            <person name="Ford S.A."/>
            <person name="Ro D.-K."/>
            <person name="Ness R.W."/>
            <person name="Phillips M.A."/>
        </authorList>
    </citation>
    <scope>NUCLEOTIDE SEQUENCE [LARGE SCALE GENOMIC DNA]</scope>
    <source>
        <strain evidence="3">SAF-2024a</strain>
        <tissue evidence="3">Leaf</tissue>
    </source>
</reference>
<feature type="coiled-coil region" evidence="1">
    <location>
        <begin position="66"/>
        <end position="93"/>
    </location>
</feature>
<dbReference type="Proteomes" id="UP001567538">
    <property type="component" value="Unassembled WGS sequence"/>
</dbReference>
<proteinExistence type="predicted"/>
<evidence type="ECO:0000313" key="3">
    <source>
        <dbReference type="EMBL" id="KAL1564555.1"/>
    </source>
</evidence>
<evidence type="ECO:0000256" key="1">
    <source>
        <dbReference type="SAM" id="Coils"/>
    </source>
</evidence>
<feature type="compositionally biased region" description="Polar residues" evidence="2">
    <location>
        <begin position="178"/>
        <end position="202"/>
    </location>
</feature>
<gene>
    <name evidence="3" type="ORF">AAHA92_06882</name>
</gene>
<organism evidence="3 4">
    <name type="scientific">Salvia divinorum</name>
    <name type="common">Maria pastora</name>
    <name type="synonym">Diviner's sage</name>
    <dbReference type="NCBI Taxonomy" id="28513"/>
    <lineage>
        <taxon>Eukaryota</taxon>
        <taxon>Viridiplantae</taxon>
        <taxon>Streptophyta</taxon>
        <taxon>Embryophyta</taxon>
        <taxon>Tracheophyta</taxon>
        <taxon>Spermatophyta</taxon>
        <taxon>Magnoliopsida</taxon>
        <taxon>eudicotyledons</taxon>
        <taxon>Gunneridae</taxon>
        <taxon>Pentapetalae</taxon>
        <taxon>asterids</taxon>
        <taxon>lamiids</taxon>
        <taxon>Lamiales</taxon>
        <taxon>Lamiaceae</taxon>
        <taxon>Nepetoideae</taxon>
        <taxon>Mentheae</taxon>
        <taxon>Salviinae</taxon>
        <taxon>Salvia</taxon>
        <taxon>Salvia subgen. Calosphace</taxon>
    </lineage>
</organism>
<comment type="caution">
    <text evidence="3">The sequence shown here is derived from an EMBL/GenBank/DDBJ whole genome shotgun (WGS) entry which is preliminary data.</text>
</comment>
<feature type="region of interest" description="Disordered" evidence="2">
    <location>
        <begin position="94"/>
        <end position="116"/>
    </location>
</feature>
<feature type="region of interest" description="Disordered" evidence="2">
    <location>
        <begin position="371"/>
        <end position="473"/>
    </location>
</feature>
<feature type="compositionally biased region" description="Polar residues" evidence="2">
    <location>
        <begin position="246"/>
        <end position="273"/>
    </location>
</feature>